<protein>
    <submittedName>
        <fullName evidence="1">Uncharacterized protein</fullName>
    </submittedName>
</protein>
<reference evidence="1 2" key="1">
    <citation type="journal article" date="2020" name="bioRxiv">
        <title>Metabolic contributions of an alphaproteobacterial endosymbiont in the apicomplexan Cardiosporidium cionae.</title>
        <authorList>
            <person name="Hunter E.S."/>
            <person name="Paight C.J."/>
            <person name="Lane C.E."/>
        </authorList>
    </citation>
    <scope>NUCLEOTIDE SEQUENCE [LARGE SCALE GENOMIC DNA]</scope>
    <source>
        <strain evidence="1">ESH_2018</strain>
    </source>
</reference>
<dbReference type="EMBL" id="JADAQX010000335">
    <property type="protein sequence ID" value="KAF8820651.1"/>
    <property type="molecule type" value="Genomic_DNA"/>
</dbReference>
<dbReference type="Proteomes" id="UP000823046">
    <property type="component" value="Unassembled WGS sequence"/>
</dbReference>
<sequence>MKLPYANYKEYVVVNANESPSISQKKDQKVHFDEMLQSLCDAARAFRPLPTSITSLDALLLGLCLCSGNYGLASREMEQLAYHSEKVIRIQLREIEKIKFYELLESISAKEQYNLWEGLEHCFFSTQHALGINKIEELAKECIPACQKFALLQISKLYCKLSFDQLKAKMRLSSEEYLLELLLLLKDSVNIEVDLQTKSISFLHHIEKGINDPSQWIKKIRADTKLLNMLLDECFQYSHKCDGN</sequence>
<comment type="caution">
    <text evidence="1">The sequence shown here is derived from an EMBL/GenBank/DDBJ whole genome shotgun (WGS) entry which is preliminary data.</text>
</comment>
<accession>A0ABQ7J9L7</accession>
<evidence type="ECO:0000313" key="1">
    <source>
        <dbReference type="EMBL" id="KAF8820651.1"/>
    </source>
</evidence>
<evidence type="ECO:0000313" key="2">
    <source>
        <dbReference type="Proteomes" id="UP000823046"/>
    </source>
</evidence>
<keyword evidence="2" id="KW-1185">Reference proteome</keyword>
<gene>
    <name evidence="1" type="ORF">IE077_002968</name>
</gene>
<name>A0ABQ7J9L7_9APIC</name>
<organism evidence="1 2">
    <name type="scientific">Cardiosporidium cionae</name>
    <dbReference type="NCBI Taxonomy" id="476202"/>
    <lineage>
        <taxon>Eukaryota</taxon>
        <taxon>Sar</taxon>
        <taxon>Alveolata</taxon>
        <taxon>Apicomplexa</taxon>
        <taxon>Aconoidasida</taxon>
        <taxon>Nephromycida</taxon>
        <taxon>Cardiosporidium</taxon>
    </lineage>
</organism>
<proteinExistence type="predicted"/>